<dbReference type="InterPro" id="IPR036590">
    <property type="entry name" value="SRAP-like"/>
</dbReference>
<dbReference type="SUPFAM" id="SSF143081">
    <property type="entry name" value="BB1717-like"/>
    <property type="match status" value="1"/>
</dbReference>
<reference evidence="1 2" key="1">
    <citation type="submission" date="2019-11" db="EMBL/GenBank/DDBJ databases">
        <title>Acidiferrimicrobium australis gen. nov., sp. nov., an acidophilic and obligately heterotrophic, member of the Actinobacteria that catalyses dissimilatory oxido- reduction of iron isolated from metal-rich acidic water in Chile.</title>
        <authorList>
            <person name="Gonzalez D."/>
            <person name="Huber K."/>
            <person name="Hedrich S."/>
            <person name="Rojas-Villalobos C."/>
            <person name="Quatrini R."/>
            <person name="Dinamarca M.A."/>
            <person name="Schwarz A."/>
            <person name="Canales C."/>
            <person name="Nancucheo I."/>
        </authorList>
    </citation>
    <scope>NUCLEOTIDE SEQUENCE [LARGE SCALE GENOMIC DNA]</scope>
    <source>
        <strain evidence="1 2">USS-CCA1</strain>
    </source>
</reference>
<proteinExistence type="predicted"/>
<sequence length="66" mass="7085">MWLDPAVHDPRRLLPLLEPSPDDGWEAWPVGSAVNAVANDGPALLERVEPPARVEPPDALFPLPGG</sequence>
<evidence type="ECO:0000313" key="1">
    <source>
        <dbReference type="EMBL" id="MST33893.1"/>
    </source>
</evidence>
<dbReference type="EMBL" id="WJHE01000763">
    <property type="protein sequence ID" value="MST33893.1"/>
    <property type="molecule type" value="Genomic_DNA"/>
</dbReference>
<comment type="caution">
    <text evidence="1">The sequence shown here is derived from an EMBL/GenBank/DDBJ whole genome shotgun (WGS) entry which is preliminary data.</text>
</comment>
<name>A0ABW9QZM7_9ACTN</name>
<protein>
    <submittedName>
        <fullName evidence="1">Uncharacterized protein</fullName>
    </submittedName>
</protein>
<evidence type="ECO:0000313" key="2">
    <source>
        <dbReference type="Proteomes" id="UP000437736"/>
    </source>
</evidence>
<gene>
    <name evidence="1" type="ORF">GHK86_14340</name>
</gene>
<keyword evidence="2" id="KW-1185">Reference proteome</keyword>
<dbReference type="Proteomes" id="UP000437736">
    <property type="component" value="Unassembled WGS sequence"/>
</dbReference>
<dbReference type="Gene3D" id="3.90.1680.10">
    <property type="entry name" value="SOS response associated peptidase-like"/>
    <property type="match status" value="1"/>
</dbReference>
<accession>A0ABW9QZM7</accession>
<organism evidence="1 2">
    <name type="scientific">Acidiferrimicrobium australe</name>
    <dbReference type="NCBI Taxonomy" id="2664430"/>
    <lineage>
        <taxon>Bacteria</taxon>
        <taxon>Bacillati</taxon>
        <taxon>Actinomycetota</taxon>
        <taxon>Acidimicrobiia</taxon>
        <taxon>Acidimicrobiales</taxon>
        <taxon>Acidimicrobiaceae</taxon>
        <taxon>Acidiferrimicrobium</taxon>
    </lineage>
</organism>